<dbReference type="PANTHER" id="PTHR35859">
    <property type="entry name" value="NONSELECTIVE CATION CHANNEL PROTEIN"/>
    <property type="match status" value="1"/>
</dbReference>
<dbReference type="Pfam" id="PF23317">
    <property type="entry name" value="YVC1_C"/>
    <property type="match status" value="1"/>
</dbReference>
<dbReference type="Pfam" id="PF23190">
    <property type="entry name" value="LHD_TRPY1"/>
    <property type="match status" value="1"/>
</dbReference>
<evidence type="ECO:0000313" key="5">
    <source>
        <dbReference type="EMBL" id="KIN04738.1"/>
    </source>
</evidence>
<dbReference type="EMBL" id="KN832872">
    <property type="protein sequence ID" value="KIN04738.1"/>
    <property type="molecule type" value="Genomic_DNA"/>
</dbReference>
<organism evidence="5 6">
    <name type="scientific">Oidiodendron maius (strain Zn)</name>
    <dbReference type="NCBI Taxonomy" id="913774"/>
    <lineage>
        <taxon>Eukaryota</taxon>
        <taxon>Fungi</taxon>
        <taxon>Dikarya</taxon>
        <taxon>Ascomycota</taxon>
        <taxon>Pezizomycotina</taxon>
        <taxon>Leotiomycetes</taxon>
        <taxon>Leotiomycetes incertae sedis</taxon>
        <taxon>Myxotrichaceae</taxon>
        <taxon>Oidiodendron</taxon>
    </lineage>
</organism>
<dbReference type="Proteomes" id="UP000054321">
    <property type="component" value="Unassembled WGS sequence"/>
</dbReference>
<dbReference type="STRING" id="913774.A0A0C3DRQ8"/>
<feature type="compositionally biased region" description="Basic and acidic residues" evidence="1">
    <location>
        <begin position="648"/>
        <end position="661"/>
    </location>
</feature>
<feature type="region of interest" description="Disordered" evidence="1">
    <location>
        <begin position="639"/>
        <end position="671"/>
    </location>
</feature>
<keyword evidence="2" id="KW-1133">Transmembrane helix</keyword>
<proteinExistence type="predicted"/>
<evidence type="ECO:0000259" key="3">
    <source>
        <dbReference type="Pfam" id="PF23190"/>
    </source>
</evidence>
<name>A0A0C3DRQ8_OIDMZ</name>
<feature type="transmembrane region" description="Helical" evidence="2">
    <location>
        <begin position="516"/>
        <end position="534"/>
    </location>
</feature>
<reference evidence="6" key="2">
    <citation type="submission" date="2015-01" db="EMBL/GenBank/DDBJ databases">
        <title>Evolutionary Origins and Diversification of the Mycorrhizal Mutualists.</title>
        <authorList>
            <consortium name="DOE Joint Genome Institute"/>
            <consortium name="Mycorrhizal Genomics Consortium"/>
            <person name="Kohler A."/>
            <person name="Kuo A."/>
            <person name="Nagy L.G."/>
            <person name="Floudas D."/>
            <person name="Copeland A."/>
            <person name="Barry K.W."/>
            <person name="Cichocki N."/>
            <person name="Veneault-Fourrey C."/>
            <person name="LaButti K."/>
            <person name="Lindquist E.A."/>
            <person name="Lipzen A."/>
            <person name="Lundell T."/>
            <person name="Morin E."/>
            <person name="Murat C."/>
            <person name="Riley R."/>
            <person name="Ohm R."/>
            <person name="Sun H."/>
            <person name="Tunlid A."/>
            <person name="Henrissat B."/>
            <person name="Grigoriev I.V."/>
            <person name="Hibbett D.S."/>
            <person name="Martin F."/>
        </authorList>
    </citation>
    <scope>NUCLEOTIDE SEQUENCE [LARGE SCALE GENOMIC DNA]</scope>
    <source>
        <strain evidence="6">Zn</strain>
    </source>
</reference>
<evidence type="ECO:0000259" key="4">
    <source>
        <dbReference type="Pfam" id="PF23317"/>
    </source>
</evidence>
<dbReference type="InterPro" id="IPR052971">
    <property type="entry name" value="TRP_calcium_channel"/>
</dbReference>
<accession>A0A0C3DRQ8</accession>
<feature type="transmembrane region" description="Helical" evidence="2">
    <location>
        <begin position="403"/>
        <end position="425"/>
    </location>
</feature>
<reference evidence="5 6" key="1">
    <citation type="submission" date="2014-04" db="EMBL/GenBank/DDBJ databases">
        <authorList>
            <consortium name="DOE Joint Genome Institute"/>
            <person name="Kuo A."/>
            <person name="Martino E."/>
            <person name="Perotto S."/>
            <person name="Kohler A."/>
            <person name="Nagy L.G."/>
            <person name="Floudas D."/>
            <person name="Copeland A."/>
            <person name="Barry K.W."/>
            <person name="Cichocki N."/>
            <person name="Veneault-Fourrey C."/>
            <person name="LaButti K."/>
            <person name="Lindquist E.A."/>
            <person name="Lipzen A."/>
            <person name="Lundell T."/>
            <person name="Morin E."/>
            <person name="Murat C."/>
            <person name="Sun H."/>
            <person name="Tunlid A."/>
            <person name="Henrissat B."/>
            <person name="Grigoriev I.V."/>
            <person name="Hibbett D.S."/>
            <person name="Martin F."/>
            <person name="Nordberg H.P."/>
            <person name="Cantor M.N."/>
            <person name="Hua S.X."/>
        </authorList>
    </citation>
    <scope>NUCLEOTIDE SEQUENCE [LARGE SCALE GENOMIC DNA]</scope>
    <source>
        <strain evidence="5 6">Zn</strain>
    </source>
</reference>
<protein>
    <recommendedName>
        <fullName evidence="7">Ion transport domain-containing protein</fullName>
    </recommendedName>
</protein>
<evidence type="ECO:0000313" key="6">
    <source>
        <dbReference type="Proteomes" id="UP000054321"/>
    </source>
</evidence>
<evidence type="ECO:0008006" key="7">
    <source>
        <dbReference type="Google" id="ProtNLM"/>
    </source>
</evidence>
<evidence type="ECO:0000256" key="1">
    <source>
        <dbReference type="SAM" id="MobiDB-lite"/>
    </source>
</evidence>
<gene>
    <name evidence="5" type="ORF">OIDMADRAFT_157005</name>
</gene>
<dbReference type="InterPro" id="IPR056336">
    <property type="entry name" value="YVC1_C"/>
</dbReference>
<dbReference type="PANTHER" id="PTHR35859:SF1">
    <property type="entry name" value="NONSELECTIVE CATION CHANNEL PROTEIN"/>
    <property type="match status" value="1"/>
</dbReference>
<feature type="domain" description="YVC1 N-terminal linker helical" evidence="3">
    <location>
        <begin position="59"/>
        <end position="246"/>
    </location>
</feature>
<keyword evidence="6" id="KW-1185">Reference proteome</keyword>
<sequence>MEQQFSQSDSPDPDQAGETQGLLSVDAELVNHDGCFPPHSINDVCPANPHAKLPIYTTIHRVRRDVIAAIDDPYSIDQLRDLRMNLSVVRPLVDRFYALKDVSIIYCLLANRVQFQREQLTQAHQQSVCTTRALLCELIANRILRRYHEDNPGIQGLLLLSQILVGSFDPFQGAPEDIGQDNSGFLSVSSSTVRNRRLPALELAIISEAKSFLSTSACQRVVNAIYEGRVVYTPTSFIDILPDRYKQKPISLYNPRKAPLLNQYRLVVPRTRNFLEICHFIILLLLFLFIMAERDPSSFSAREIIFMVYTLGWALDQIGSILEHGWHVYTENLWSFLDVTFCVVFGIYLGLRIHGWRTESLELGQQALDVLAMGAPVLVPRLAFNLMSENMLFISLREMMRNFTVLTILAVWCFAGFLLSMMWLSNGMLQPITISKWMLWVWFGLDGTGIQRSVDFHWLLGPILMVTFAFLGNTLFLTILVSMLSATFSTIIANATAEIQFRRAVLTFEGVKADAIFAYQPPLNILALLILFPLKMVISPRWFHKINVAAIRTLNAPLLLLIGLLERRTLWAASIRRPKEAEQLPKLSGRRALWDLSRGFSAHADIQAVFDAEPPQEIQDEIENDDDLGQHHIQREFSVETSHGIGNKNKDTMDTNKDKAPGKRRRDSIYPFEGHPKESVVVDDDEDVDDLRDRLCALEETTGRIEEMLARLCSDIGSASKGESATVALSGNGTLQDLHRSGVADIDT</sequence>
<dbReference type="OrthoDB" id="2373987at2759"/>
<dbReference type="InParanoid" id="A0A0C3DRQ8"/>
<feature type="domain" description="Calcium channel YVC1-like C-terminal transmembrane" evidence="4">
    <location>
        <begin position="280"/>
        <end position="570"/>
    </location>
</feature>
<keyword evidence="2" id="KW-0472">Membrane</keyword>
<dbReference type="HOGENOM" id="CLU_009570_0_0_1"/>
<dbReference type="AlphaFoldDB" id="A0A0C3DRQ8"/>
<feature type="transmembrane region" description="Helical" evidence="2">
    <location>
        <begin position="334"/>
        <end position="351"/>
    </location>
</feature>
<dbReference type="InterPro" id="IPR056337">
    <property type="entry name" value="LHD_YVC1"/>
</dbReference>
<keyword evidence="2" id="KW-0812">Transmembrane</keyword>
<feature type="transmembrane region" description="Helical" evidence="2">
    <location>
        <begin position="274"/>
        <end position="292"/>
    </location>
</feature>
<evidence type="ECO:0000256" key="2">
    <source>
        <dbReference type="SAM" id="Phobius"/>
    </source>
</evidence>